<accession>A0ABX6IFY8</accession>
<dbReference type="Gene3D" id="1.10.260.40">
    <property type="entry name" value="lambda repressor-like DNA-binding domains"/>
    <property type="match status" value="1"/>
</dbReference>
<dbReference type="Proteomes" id="UP001059836">
    <property type="component" value="Chromosome"/>
</dbReference>
<gene>
    <name evidence="2" type="ORF">GII31_07380</name>
</gene>
<organism evidence="2 3">
    <name type="scientific">Gordonia pseudamarae</name>
    <dbReference type="NCBI Taxonomy" id="2831662"/>
    <lineage>
        <taxon>Bacteria</taxon>
        <taxon>Bacillati</taxon>
        <taxon>Actinomycetota</taxon>
        <taxon>Actinomycetes</taxon>
        <taxon>Mycobacteriales</taxon>
        <taxon>Gordoniaceae</taxon>
        <taxon>Gordonia</taxon>
    </lineage>
</organism>
<dbReference type="SMART" id="SM00530">
    <property type="entry name" value="HTH_XRE"/>
    <property type="match status" value="1"/>
</dbReference>
<dbReference type="CDD" id="cd00093">
    <property type="entry name" value="HTH_XRE"/>
    <property type="match status" value="1"/>
</dbReference>
<feature type="domain" description="HTH cro/C1-type" evidence="1">
    <location>
        <begin position="22"/>
        <end position="83"/>
    </location>
</feature>
<dbReference type="PROSITE" id="PS50943">
    <property type="entry name" value="HTH_CROC1"/>
    <property type="match status" value="1"/>
</dbReference>
<keyword evidence="3" id="KW-1185">Reference proteome</keyword>
<evidence type="ECO:0000259" key="1">
    <source>
        <dbReference type="PROSITE" id="PS50943"/>
    </source>
</evidence>
<dbReference type="InterPro" id="IPR001387">
    <property type="entry name" value="Cro/C1-type_HTH"/>
</dbReference>
<reference evidence="2" key="1">
    <citation type="journal article" date="2021" name="Nat. Microbiol.">
        <title>Cocultivation of an ultrasmall environmental parasitic bacterium with lytic ability against bacteria associated with wastewater foams.</title>
        <authorList>
            <person name="Batinovic S."/>
            <person name="Rose J.J.A."/>
            <person name="Ratcliffe J."/>
            <person name="Seviour R.J."/>
            <person name="Petrovski S."/>
        </authorList>
    </citation>
    <scope>NUCLEOTIDE SEQUENCE</scope>
    <source>
        <strain evidence="2">CON9</strain>
    </source>
</reference>
<dbReference type="InterPro" id="IPR010982">
    <property type="entry name" value="Lambda_DNA-bd_dom_sf"/>
</dbReference>
<evidence type="ECO:0000313" key="2">
    <source>
        <dbReference type="EMBL" id="QHN34748.1"/>
    </source>
</evidence>
<sequence>MPARERGSLDWGTYGDSFGHRLSFIRGQRGLSQEEVAHRSGMHRNQVSNLERNHSNRDPYIADPQLSTIYRLALALSVPPAWLLPDIDRPVQRRSPEQASNKAVSVVEAKLERLLADQADDPTG</sequence>
<protein>
    <submittedName>
        <fullName evidence="2">Helix-turn-helix domain-containing protein</fullName>
    </submittedName>
</protein>
<proteinExistence type="predicted"/>
<evidence type="ECO:0000313" key="3">
    <source>
        <dbReference type="Proteomes" id="UP001059836"/>
    </source>
</evidence>
<dbReference type="EMBL" id="CP045809">
    <property type="protein sequence ID" value="QHN34748.1"/>
    <property type="molecule type" value="Genomic_DNA"/>
</dbReference>
<name>A0ABX6IFY8_9ACTN</name>
<dbReference type="Pfam" id="PF01381">
    <property type="entry name" value="HTH_3"/>
    <property type="match status" value="1"/>
</dbReference>
<dbReference type="RefSeq" id="WP_213248202.1">
    <property type="nucleotide sequence ID" value="NZ_CP045806.1"/>
</dbReference>
<dbReference type="SUPFAM" id="SSF47413">
    <property type="entry name" value="lambda repressor-like DNA-binding domains"/>
    <property type="match status" value="1"/>
</dbReference>